<keyword evidence="4" id="KW-1185">Reference proteome</keyword>
<protein>
    <submittedName>
        <fullName evidence="2">Uncharacterized protein</fullName>
    </submittedName>
</protein>
<evidence type="ECO:0000313" key="2">
    <source>
        <dbReference type="EMBL" id="CAK9008545.1"/>
    </source>
</evidence>
<feature type="compositionally biased region" description="Basic and acidic residues" evidence="1">
    <location>
        <begin position="11"/>
        <end position="26"/>
    </location>
</feature>
<sequence length="200" mass="23027">MPTVMTMEAFADPKRGKNMGKAKDVKAPFGQRRFAKGQDYGRRQGQVRDWQRPRQERRVDWQKGSNALRHYQERGEQAFEAAAQIRQHLRGSQVPQDAPQIQTPPEQMAMRNQWGCEGYMQPSQDSYMWTWPMQYQEWIWPVMPSPAPQAQAPIVCSQTQVQQVQAFHTAGQIAPELQGLTREQVAAVLKDAAKGLRYED</sequence>
<reference evidence="2 4" key="1">
    <citation type="submission" date="2024-02" db="EMBL/GenBank/DDBJ databases">
        <authorList>
            <person name="Chen Y."/>
            <person name="Shah S."/>
            <person name="Dougan E. K."/>
            <person name="Thang M."/>
            <person name="Chan C."/>
        </authorList>
    </citation>
    <scope>NUCLEOTIDE SEQUENCE [LARGE SCALE GENOMIC DNA]</scope>
</reference>
<organism evidence="2 4">
    <name type="scientific">Durusdinium trenchii</name>
    <dbReference type="NCBI Taxonomy" id="1381693"/>
    <lineage>
        <taxon>Eukaryota</taxon>
        <taxon>Sar</taxon>
        <taxon>Alveolata</taxon>
        <taxon>Dinophyceae</taxon>
        <taxon>Suessiales</taxon>
        <taxon>Symbiodiniaceae</taxon>
        <taxon>Durusdinium</taxon>
    </lineage>
</organism>
<evidence type="ECO:0000256" key="1">
    <source>
        <dbReference type="SAM" id="MobiDB-lite"/>
    </source>
</evidence>
<comment type="caution">
    <text evidence="2">The sequence shown here is derived from an EMBL/GenBank/DDBJ whole genome shotgun (WGS) entry which is preliminary data.</text>
</comment>
<name>A0ABP0J2G6_9DINO</name>
<dbReference type="EMBL" id="CAXAMM010005780">
    <property type="protein sequence ID" value="CAK9008545.1"/>
    <property type="molecule type" value="Genomic_DNA"/>
</dbReference>
<feature type="compositionally biased region" description="Basic and acidic residues" evidence="1">
    <location>
        <begin position="49"/>
        <end position="60"/>
    </location>
</feature>
<dbReference type="EMBL" id="CAXAMM010005891">
    <property type="protein sequence ID" value="CAK9009043.1"/>
    <property type="molecule type" value="Genomic_DNA"/>
</dbReference>
<evidence type="ECO:0000313" key="3">
    <source>
        <dbReference type="EMBL" id="CAK9009043.1"/>
    </source>
</evidence>
<evidence type="ECO:0000313" key="4">
    <source>
        <dbReference type="Proteomes" id="UP001642464"/>
    </source>
</evidence>
<dbReference type="Proteomes" id="UP001642464">
    <property type="component" value="Unassembled WGS sequence"/>
</dbReference>
<proteinExistence type="predicted"/>
<gene>
    <name evidence="3" type="ORF">SCF082_LOCUS10126</name>
    <name evidence="2" type="ORF">SCF082_LOCUS9905</name>
</gene>
<accession>A0ABP0J2G6</accession>
<feature type="region of interest" description="Disordered" evidence="1">
    <location>
        <begin position="11"/>
        <end position="60"/>
    </location>
</feature>